<feature type="non-terminal residue" evidence="8">
    <location>
        <position position="213"/>
    </location>
</feature>
<evidence type="ECO:0000256" key="4">
    <source>
        <dbReference type="ARBA" id="ARBA00023027"/>
    </source>
</evidence>
<dbReference type="GO" id="GO:0051775">
    <property type="term" value="P:response to redox state"/>
    <property type="evidence" value="ECO:0007669"/>
    <property type="project" value="InterPro"/>
</dbReference>
<evidence type="ECO:0000256" key="1">
    <source>
        <dbReference type="ARBA" id="ARBA00022490"/>
    </source>
</evidence>
<dbReference type="InterPro" id="IPR009718">
    <property type="entry name" value="Rex_DNA-bd_C_dom"/>
</dbReference>
<keyword evidence="5" id="KW-0238">DNA-binding</keyword>
<dbReference type="SUPFAM" id="SSF51735">
    <property type="entry name" value="NAD(P)-binding Rossmann-fold domains"/>
    <property type="match status" value="1"/>
</dbReference>
<dbReference type="NCBIfam" id="NF003993">
    <property type="entry name" value="PRK05472.2-2"/>
    <property type="match status" value="1"/>
</dbReference>
<dbReference type="InterPro" id="IPR022876">
    <property type="entry name" value="Tscrpt_rep_Rex"/>
</dbReference>
<proteinExistence type="inferred from homology"/>
<reference evidence="8" key="1">
    <citation type="journal article" date="2014" name="Front. Microbiol.">
        <title>High frequency of phylogenetically diverse reductive dehalogenase-homologous genes in deep subseafloor sedimentary metagenomes.</title>
        <authorList>
            <person name="Kawai M."/>
            <person name="Futagami T."/>
            <person name="Toyoda A."/>
            <person name="Takaki Y."/>
            <person name="Nishi S."/>
            <person name="Hori S."/>
            <person name="Arai W."/>
            <person name="Tsubouchi T."/>
            <person name="Morono Y."/>
            <person name="Uchiyama I."/>
            <person name="Ito T."/>
            <person name="Fujiyama A."/>
            <person name="Inagaki F."/>
            <person name="Takami H."/>
        </authorList>
    </citation>
    <scope>NUCLEOTIDE SEQUENCE</scope>
    <source>
        <strain evidence="8">Expedition CK06-06</strain>
    </source>
</reference>
<evidence type="ECO:0000256" key="6">
    <source>
        <dbReference type="ARBA" id="ARBA00023163"/>
    </source>
</evidence>
<dbReference type="Gene3D" id="3.40.50.720">
    <property type="entry name" value="NAD(P)-binding Rossmann-like Domain"/>
    <property type="match status" value="1"/>
</dbReference>
<comment type="caution">
    <text evidence="8">The sequence shown here is derived from an EMBL/GenBank/DDBJ whole genome shotgun (WGS) entry which is preliminary data.</text>
</comment>
<evidence type="ECO:0000256" key="3">
    <source>
        <dbReference type="ARBA" id="ARBA00023015"/>
    </source>
</evidence>
<dbReference type="EMBL" id="BARU01034534">
    <property type="protein sequence ID" value="GAH64686.1"/>
    <property type="molecule type" value="Genomic_DNA"/>
</dbReference>
<organism evidence="8">
    <name type="scientific">marine sediment metagenome</name>
    <dbReference type="NCBI Taxonomy" id="412755"/>
    <lineage>
        <taxon>unclassified sequences</taxon>
        <taxon>metagenomes</taxon>
        <taxon>ecological metagenomes</taxon>
    </lineage>
</organism>
<gene>
    <name evidence="8" type="ORF">S03H2_54192</name>
</gene>
<keyword evidence="4" id="KW-0520">NAD</keyword>
<name>X1H3E3_9ZZZZ</name>
<evidence type="ECO:0000313" key="8">
    <source>
        <dbReference type="EMBL" id="GAH64686.1"/>
    </source>
</evidence>
<dbReference type="NCBIfam" id="NF003996">
    <property type="entry name" value="PRK05472.2-5"/>
    <property type="match status" value="1"/>
</dbReference>
<dbReference type="InterPro" id="IPR036291">
    <property type="entry name" value="NAD(P)-bd_dom_sf"/>
</dbReference>
<keyword evidence="6" id="KW-0804">Transcription</keyword>
<evidence type="ECO:0000259" key="7">
    <source>
        <dbReference type="SMART" id="SM00881"/>
    </source>
</evidence>
<dbReference type="InterPro" id="IPR058236">
    <property type="entry name" value="Rex_actinobacterial-type"/>
</dbReference>
<protein>
    <recommendedName>
        <fullName evidence="7">CoA-binding domain-containing protein</fullName>
    </recommendedName>
</protein>
<dbReference type="InterPro" id="IPR003781">
    <property type="entry name" value="CoA-bd"/>
</dbReference>
<dbReference type="SUPFAM" id="SSF46785">
    <property type="entry name" value="Winged helix' DNA-binding domain"/>
    <property type="match status" value="1"/>
</dbReference>
<dbReference type="AlphaFoldDB" id="X1H3E3"/>
<evidence type="ECO:0000256" key="2">
    <source>
        <dbReference type="ARBA" id="ARBA00022491"/>
    </source>
</evidence>
<dbReference type="NCBIfam" id="NF003992">
    <property type="entry name" value="PRK05472.2-1"/>
    <property type="match status" value="1"/>
</dbReference>
<dbReference type="HAMAP" id="MF_01131">
    <property type="entry name" value="Rex"/>
    <property type="match status" value="1"/>
</dbReference>
<dbReference type="PANTHER" id="PTHR35786:SF1">
    <property type="entry name" value="REDOX-SENSING TRANSCRIPTIONAL REPRESSOR REX 1"/>
    <property type="match status" value="1"/>
</dbReference>
<keyword evidence="3" id="KW-0805">Transcription regulation</keyword>
<keyword evidence="2" id="KW-0678">Repressor</keyword>
<dbReference type="Pfam" id="PF02629">
    <property type="entry name" value="CoA_binding"/>
    <property type="match status" value="1"/>
</dbReference>
<sequence length="213" mass="23354">MTDKKKVPEGTISRLFIYLREITELTKLNIHTITSAELGERTGLSDVQVRKDLGYFGQFGVSGAGYDTGQLKAALEKILGKDKIWNVAVVGVGHLGSALLAYPGFKERGLNIVAAFDSKKREIGKQVKDVTIQSIDELPKAIEEKKVSIGIIAVPARNAQEVVDRFIKAGVECILNFAPTTLIAPENVKVKDVDLSRELETLSYCMLSKEYNG</sequence>
<evidence type="ECO:0000256" key="5">
    <source>
        <dbReference type="ARBA" id="ARBA00023125"/>
    </source>
</evidence>
<feature type="domain" description="CoA-binding" evidence="7">
    <location>
        <begin position="80"/>
        <end position="181"/>
    </location>
</feature>
<dbReference type="GO" id="GO:0003677">
    <property type="term" value="F:DNA binding"/>
    <property type="evidence" value="ECO:0007669"/>
    <property type="project" value="UniProtKB-KW"/>
</dbReference>
<dbReference type="NCBIfam" id="NF003994">
    <property type="entry name" value="PRK05472.2-3"/>
    <property type="match status" value="1"/>
</dbReference>
<accession>X1H3E3</accession>
<dbReference type="Pfam" id="PF06971">
    <property type="entry name" value="Put_DNA-bind_N"/>
    <property type="match status" value="1"/>
</dbReference>
<dbReference type="NCBIfam" id="NF003989">
    <property type="entry name" value="PRK05472.1-3"/>
    <property type="match status" value="1"/>
</dbReference>
<dbReference type="Gene3D" id="1.10.10.10">
    <property type="entry name" value="Winged helix-like DNA-binding domain superfamily/Winged helix DNA-binding domain"/>
    <property type="match status" value="1"/>
</dbReference>
<keyword evidence="1" id="KW-0963">Cytoplasm</keyword>
<dbReference type="SMART" id="SM00881">
    <property type="entry name" value="CoA_binding"/>
    <property type="match status" value="1"/>
</dbReference>
<dbReference type="InterPro" id="IPR036390">
    <property type="entry name" value="WH_DNA-bd_sf"/>
</dbReference>
<dbReference type="GO" id="GO:0045892">
    <property type="term" value="P:negative regulation of DNA-templated transcription"/>
    <property type="evidence" value="ECO:0007669"/>
    <property type="project" value="InterPro"/>
</dbReference>
<dbReference type="PANTHER" id="PTHR35786">
    <property type="entry name" value="REDOX-SENSING TRANSCRIPTIONAL REPRESSOR REX"/>
    <property type="match status" value="1"/>
</dbReference>
<dbReference type="NCBIfam" id="NF003995">
    <property type="entry name" value="PRK05472.2-4"/>
    <property type="match status" value="1"/>
</dbReference>
<dbReference type="InterPro" id="IPR036388">
    <property type="entry name" value="WH-like_DNA-bd_sf"/>
</dbReference>